<keyword evidence="4" id="KW-1185">Reference proteome</keyword>
<feature type="transmembrane region" description="Helical" evidence="1">
    <location>
        <begin position="364"/>
        <end position="381"/>
    </location>
</feature>
<feature type="transmembrane region" description="Helical" evidence="1">
    <location>
        <begin position="205"/>
        <end position="224"/>
    </location>
</feature>
<feature type="domain" description="DUF2157" evidence="2">
    <location>
        <begin position="16"/>
        <end position="154"/>
    </location>
</feature>
<evidence type="ECO:0000313" key="3">
    <source>
        <dbReference type="EMBL" id="SOC15939.1"/>
    </source>
</evidence>
<evidence type="ECO:0000256" key="1">
    <source>
        <dbReference type="SAM" id="Phobius"/>
    </source>
</evidence>
<feature type="transmembrane region" description="Helical" evidence="1">
    <location>
        <begin position="78"/>
        <end position="96"/>
    </location>
</feature>
<accession>A0A285T4B5</accession>
<dbReference type="Proteomes" id="UP000219331">
    <property type="component" value="Unassembled WGS sequence"/>
</dbReference>
<feature type="transmembrane region" description="Helical" evidence="1">
    <location>
        <begin position="47"/>
        <end position="66"/>
    </location>
</feature>
<dbReference type="RefSeq" id="WP_097175584.1">
    <property type="nucleotide sequence ID" value="NZ_OBML01000008.1"/>
</dbReference>
<feature type="transmembrane region" description="Helical" evidence="1">
    <location>
        <begin position="277"/>
        <end position="298"/>
    </location>
</feature>
<organism evidence="3 4">
    <name type="scientific">Stappia indica</name>
    <dbReference type="NCBI Taxonomy" id="538381"/>
    <lineage>
        <taxon>Bacteria</taxon>
        <taxon>Pseudomonadati</taxon>
        <taxon>Pseudomonadota</taxon>
        <taxon>Alphaproteobacteria</taxon>
        <taxon>Hyphomicrobiales</taxon>
        <taxon>Stappiaceae</taxon>
        <taxon>Stappia</taxon>
    </lineage>
</organism>
<reference evidence="3 4" key="1">
    <citation type="submission" date="2017-08" db="EMBL/GenBank/DDBJ databases">
        <authorList>
            <person name="de Groot N.N."/>
        </authorList>
    </citation>
    <scope>NUCLEOTIDE SEQUENCE [LARGE SCALE GENOMIC DNA]</scope>
    <source>
        <strain evidence="3 4">USBA 352</strain>
    </source>
</reference>
<evidence type="ECO:0000259" key="2">
    <source>
        <dbReference type="Pfam" id="PF09925"/>
    </source>
</evidence>
<dbReference type="AlphaFoldDB" id="A0A285T4B5"/>
<keyword evidence="1" id="KW-0812">Transmembrane</keyword>
<feature type="transmembrane region" description="Helical" evidence="1">
    <location>
        <begin position="310"/>
        <end position="328"/>
    </location>
</feature>
<protein>
    <submittedName>
        <fullName evidence="3">Uncharacterized membrane protein</fullName>
    </submittedName>
</protein>
<dbReference type="Pfam" id="PF09925">
    <property type="entry name" value="DUF2157"/>
    <property type="match status" value="1"/>
</dbReference>
<feature type="transmembrane region" description="Helical" evidence="1">
    <location>
        <begin position="155"/>
        <end position="171"/>
    </location>
</feature>
<sequence length="449" mass="46659">MNRASYLKQLEADLARWSAKGWIGADGLAQIRAEIGETPSGWSRLPALFAGIGTICLALAVAAFVAANWEAIPRPAKLTGIAVLLLGAHGFAAAMASRGHRTVADLATMFATLVFVSGLALVGQIYHLPSDWAGGALLVAVGALAAAWLCASRSSLVVAAVASLAWLSWIGDPPRPTLAEVVTALVLLVACVAHVLRMTSFAGRWLVLLLFAAVYGWLFAAWLDTSYLLSSSEMEFSILPVGAAFGALLVAWGYLLSGIEAPAGDQSEDVAALAHSAGSFGVMILVGTVLLTLVIGFTETVSDEVASEMPHVWPLHLTFAVVLVGLVWQGLRAPASRPYRMLVAAAVLAIACPLVLIFLPGNTVVLAAVTLAALVAISAAGSAASLTAWSFWANFGLAAALLYLLYETVGSLLGQSVFFFVAGLLLVTVAIVSARRLRKRSVAAGEGGQ</sequence>
<feature type="transmembrane region" description="Helical" evidence="1">
    <location>
        <begin position="236"/>
        <end position="256"/>
    </location>
</feature>
<dbReference type="EMBL" id="OBML01000008">
    <property type="protein sequence ID" value="SOC15939.1"/>
    <property type="molecule type" value="Genomic_DNA"/>
</dbReference>
<proteinExistence type="predicted"/>
<feature type="transmembrane region" description="Helical" evidence="1">
    <location>
        <begin position="132"/>
        <end position="150"/>
    </location>
</feature>
<evidence type="ECO:0000313" key="4">
    <source>
        <dbReference type="Proteomes" id="UP000219331"/>
    </source>
</evidence>
<feature type="transmembrane region" description="Helical" evidence="1">
    <location>
        <begin position="388"/>
        <end position="406"/>
    </location>
</feature>
<gene>
    <name evidence="3" type="ORF">SAMN05421512_108196</name>
</gene>
<dbReference type="STRING" id="538381.GCA_001696535_03042"/>
<dbReference type="OrthoDB" id="7353197at2"/>
<feature type="transmembrane region" description="Helical" evidence="1">
    <location>
        <begin position="177"/>
        <end position="196"/>
    </location>
</feature>
<feature type="transmembrane region" description="Helical" evidence="1">
    <location>
        <begin position="103"/>
        <end position="126"/>
    </location>
</feature>
<keyword evidence="1" id="KW-0472">Membrane</keyword>
<name>A0A285T4B5_9HYPH</name>
<feature type="transmembrane region" description="Helical" evidence="1">
    <location>
        <begin position="340"/>
        <end position="358"/>
    </location>
</feature>
<feature type="transmembrane region" description="Helical" evidence="1">
    <location>
        <begin position="412"/>
        <end position="432"/>
    </location>
</feature>
<dbReference type="InterPro" id="IPR018677">
    <property type="entry name" value="DUF2157"/>
</dbReference>
<keyword evidence="1" id="KW-1133">Transmembrane helix</keyword>